<gene>
    <name evidence="1" type="ORF">CPARA_3gp339</name>
</gene>
<name>F2HI73_9CRYP</name>
<dbReference type="AlphaFoldDB" id="F2HI73"/>
<dbReference type="Proteomes" id="UP000243423">
    <property type="component" value="Nucleomorph 3"/>
</dbReference>
<dbReference type="GeneID" id="10447405"/>
<geneLocation type="nucleomorph" evidence="1"/>
<evidence type="ECO:0000313" key="2">
    <source>
        <dbReference type="Proteomes" id="UP000243423"/>
    </source>
</evidence>
<accession>F2HI73</accession>
<dbReference type="RefSeq" id="XP_003239895.1">
    <property type="nucleotide sequence ID" value="XM_003239847.1"/>
</dbReference>
<proteinExistence type="predicted"/>
<evidence type="ECO:0000313" key="1">
    <source>
        <dbReference type="EMBL" id="AEA38997.1"/>
    </source>
</evidence>
<dbReference type="EMBL" id="CP002174">
    <property type="protein sequence ID" value="AEA38997.1"/>
    <property type="molecule type" value="Genomic_DNA"/>
</dbReference>
<organism evidence="1 2">
    <name type="scientific">Cryptomonas paramaecium</name>
    <dbReference type="NCBI Taxonomy" id="2898"/>
    <lineage>
        <taxon>Eukaryota</taxon>
        <taxon>Cryptophyceae</taxon>
        <taxon>Cryptomonadales</taxon>
        <taxon>Cryptomonadaceae</taxon>
        <taxon>Cryptomonas</taxon>
    </lineage>
</organism>
<sequence>MTCDNYTLKFSLKLRNYLSEFSQSRLNVLKFFLFFLQKIFKFLQFYFEYIPVRNFFFQNKRLNIKDILKKITI</sequence>
<keyword evidence="1" id="KW-0542">Nucleomorph</keyword>
<reference evidence="1 2" key="1">
    <citation type="journal article" date="2011" name="Genome Biol. Evol.">
        <title>Complete nucleomorph genome sequence of the nonphotosynthetic alga Cryptomonas paramecium reveals a core nucleomorph gene set.</title>
        <authorList>
            <person name="Tanifuji G."/>
            <person name="Onodera N.T."/>
            <person name="Wheeler T.J."/>
            <person name="Dlutek M."/>
            <person name="Donaher N."/>
            <person name="Archibald J.M."/>
        </authorList>
    </citation>
    <scope>NUCLEOTIDE SEQUENCE [LARGE SCALE GENOMIC DNA]</scope>
    <source>
        <strain evidence="1 2">CCAP977/2A</strain>
    </source>
</reference>
<protein>
    <submittedName>
        <fullName evidence="1">Uncharacterized protein</fullName>
    </submittedName>
</protein>